<evidence type="ECO:0000313" key="3">
    <source>
        <dbReference type="Proteomes" id="UP000789405"/>
    </source>
</evidence>
<dbReference type="EMBL" id="CAJVPY010065464">
    <property type="protein sequence ID" value="CAG8824824.1"/>
    <property type="molecule type" value="Genomic_DNA"/>
</dbReference>
<dbReference type="OrthoDB" id="294853at2759"/>
<evidence type="ECO:0000259" key="1">
    <source>
        <dbReference type="Pfam" id="PF16213"/>
    </source>
</evidence>
<feature type="domain" description="Mon2/Sec7/BIG1-like dimerisation and cyclophilin-binding" evidence="1">
    <location>
        <begin position="3"/>
        <end position="92"/>
    </location>
</feature>
<proteinExistence type="predicted"/>
<sequence>MSGLTTSLNAELLQLSNEARRKHPEIKEAAERSIIVLRTLKERPGKDISQELAKNTEFLRPFLLACDSKHVKLITISIGCLHKLISHHAIPE</sequence>
<accession>A0A9N9KEG8</accession>
<reference evidence="2" key="1">
    <citation type="submission" date="2021-06" db="EMBL/GenBank/DDBJ databases">
        <authorList>
            <person name="Kallberg Y."/>
            <person name="Tangrot J."/>
            <person name="Rosling A."/>
        </authorList>
    </citation>
    <scope>NUCLEOTIDE SEQUENCE</scope>
    <source>
        <strain evidence="2">MA453B</strain>
    </source>
</reference>
<evidence type="ECO:0000313" key="2">
    <source>
        <dbReference type="EMBL" id="CAG8824824.1"/>
    </source>
</evidence>
<keyword evidence="3" id="KW-1185">Reference proteome</keyword>
<name>A0A9N9KEG8_9GLOM</name>
<dbReference type="Pfam" id="PF16213">
    <property type="entry name" value="DCB"/>
    <property type="match status" value="1"/>
</dbReference>
<protein>
    <submittedName>
        <fullName evidence="2">26311_t:CDS:1</fullName>
    </submittedName>
</protein>
<organism evidence="2 3">
    <name type="scientific">Dentiscutata erythropus</name>
    <dbReference type="NCBI Taxonomy" id="1348616"/>
    <lineage>
        <taxon>Eukaryota</taxon>
        <taxon>Fungi</taxon>
        <taxon>Fungi incertae sedis</taxon>
        <taxon>Mucoromycota</taxon>
        <taxon>Glomeromycotina</taxon>
        <taxon>Glomeromycetes</taxon>
        <taxon>Diversisporales</taxon>
        <taxon>Gigasporaceae</taxon>
        <taxon>Dentiscutata</taxon>
    </lineage>
</organism>
<dbReference type="AlphaFoldDB" id="A0A9N9KEG8"/>
<gene>
    <name evidence="2" type="ORF">DERYTH_LOCUS27780</name>
</gene>
<comment type="caution">
    <text evidence="2">The sequence shown here is derived from an EMBL/GenBank/DDBJ whole genome shotgun (WGS) entry which is preliminary data.</text>
</comment>
<feature type="non-terminal residue" evidence="2">
    <location>
        <position position="92"/>
    </location>
</feature>
<dbReference type="InterPro" id="IPR032629">
    <property type="entry name" value="DCB_dom"/>
</dbReference>
<dbReference type="Proteomes" id="UP000789405">
    <property type="component" value="Unassembled WGS sequence"/>
</dbReference>